<protein>
    <submittedName>
        <fullName evidence="1">Uncharacterized protein</fullName>
    </submittedName>
</protein>
<organism evidence="1 2">
    <name type="scientific">Ilyodon furcidens</name>
    <name type="common">goldbreast splitfin</name>
    <dbReference type="NCBI Taxonomy" id="33524"/>
    <lineage>
        <taxon>Eukaryota</taxon>
        <taxon>Metazoa</taxon>
        <taxon>Chordata</taxon>
        <taxon>Craniata</taxon>
        <taxon>Vertebrata</taxon>
        <taxon>Euteleostomi</taxon>
        <taxon>Actinopterygii</taxon>
        <taxon>Neopterygii</taxon>
        <taxon>Teleostei</taxon>
        <taxon>Neoteleostei</taxon>
        <taxon>Acanthomorphata</taxon>
        <taxon>Ovalentaria</taxon>
        <taxon>Atherinomorphae</taxon>
        <taxon>Cyprinodontiformes</taxon>
        <taxon>Goodeidae</taxon>
        <taxon>Ilyodon</taxon>
    </lineage>
</organism>
<dbReference type="EMBL" id="JAHRIQ010081935">
    <property type="protein sequence ID" value="MEQ2247626.1"/>
    <property type="molecule type" value="Genomic_DNA"/>
</dbReference>
<gene>
    <name evidence="1" type="ORF">ILYODFUR_011179</name>
</gene>
<evidence type="ECO:0000313" key="1">
    <source>
        <dbReference type="EMBL" id="MEQ2247626.1"/>
    </source>
</evidence>
<proteinExistence type="predicted"/>
<accession>A0ABV0UTR9</accession>
<evidence type="ECO:0000313" key="2">
    <source>
        <dbReference type="Proteomes" id="UP001482620"/>
    </source>
</evidence>
<name>A0ABV0UTR9_9TELE</name>
<keyword evidence="2" id="KW-1185">Reference proteome</keyword>
<comment type="caution">
    <text evidence="1">The sequence shown here is derived from an EMBL/GenBank/DDBJ whole genome shotgun (WGS) entry which is preliminary data.</text>
</comment>
<reference evidence="1 2" key="1">
    <citation type="submission" date="2021-06" db="EMBL/GenBank/DDBJ databases">
        <authorList>
            <person name="Palmer J.M."/>
        </authorList>
    </citation>
    <scope>NUCLEOTIDE SEQUENCE [LARGE SCALE GENOMIC DNA]</scope>
    <source>
        <strain evidence="2">if_2019</strain>
        <tissue evidence="1">Muscle</tissue>
    </source>
</reference>
<sequence>MSSPNSLLLMCKLQDSRILATSAQGMKSLSRKPRAPASASNLHTVYCVGGWAEPSSIVPVCHRATNNKSQHSSPIPQPTSSQEISPKTALFAHVIIWADHLRFLLPVGLLEPPSVFPATLSLETDPLSQNVRSPFSALVSPPLPFPLSPLPCWLIPFSRSLCLEFPTLQLWDASEMALGGLRYPWLL</sequence>
<dbReference type="Proteomes" id="UP001482620">
    <property type="component" value="Unassembled WGS sequence"/>
</dbReference>